<dbReference type="EMBL" id="ML170167">
    <property type="protein sequence ID" value="TDL24239.1"/>
    <property type="molecule type" value="Genomic_DNA"/>
</dbReference>
<dbReference type="AlphaFoldDB" id="A0A4Y7QBK7"/>
<evidence type="ECO:0000259" key="1">
    <source>
        <dbReference type="Pfam" id="PF16242"/>
    </source>
</evidence>
<evidence type="ECO:0000313" key="3">
    <source>
        <dbReference type="Proteomes" id="UP000294933"/>
    </source>
</evidence>
<dbReference type="OrthoDB" id="434253at2759"/>
<dbReference type="InterPro" id="IPR012349">
    <property type="entry name" value="Split_barrel_FMN-bd"/>
</dbReference>
<reference evidence="2 3" key="1">
    <citation type="submission" date="2018-06" db="EMBL/GenBank/DDBJ databases">
        <title>A transcriptomic atlas of mushroom development highlights an independent origin of complex multicellularity.</title>
        <authorList>
            <consortium name="DOE Joint Genome Institute"/>
            <person name="Krizsan K."/>
            <person name="Almasi E."/>
            <person name="Merenyi Z."/>
            <person name="Sahu N."/>
            <person name="Viragh M."/>
            <person name="Koszo T."/>
            <person name="Mondo S."/>
            <person name="Kiss B."/>
            <person name="Balint B."/>
            <person name="Kues U."/>
            <person name="Barry K."/>
            <person name="Hegedus J.C."/>
            <person name="Henrissat B."/>
            <person name="Johnson J."/>
            <person name="Lipzen A."/>
            <person name="Ohm R."/>
            <person name="Nagy I."/>
            <person name="Pangilinan J."/>
            <person name="Yan J."/>
            <person name="Xiong Y."/>
            <person name="Grigoriev I.V."/>
            <person name="Hibbett D.S."/>
            <person name="Nagy L.G."/>
        </authorList>
    </citation>
    <scope>NUCLEOTIDE SEQUENCE [LARGE SCALE GENOMIC DNA]</scope>
    <source>
        <strain evidence="2 3">SZMC22713</strain>
    </source>
</reference>
<feature type="domain" description="General stress protein FMN-binding split barrel" evidence="1">
    <location>
        <begin position="25"/>
        <end position="178"/>
    </location>
</feature>
<dbReference type="PANTHER" id="PTHR34818">
    <property type="entry name" value="PROTEIN BLI-3"/>
    <property type="match status" value="1"/>
</dbReference>
<organism evidence="2 3">
    <name type="scientific">Rickenella mellea</name>
    <dbReference type="NCBI Taxonomy" id="50990"/>
    <lineage>
        <taxon>Eukaryota</taxon>
        <taxon>Fungi</taxon>
        <taxon>Dikarya</taxon>
        <taxon>Basidiomycota</taxon>
        <taxon>Agaricomycotina</taxon>
        <taxon>Agaricomycetes</taxon>
        <taxon>Hymenochaetales</taxon>
        <taxon>Rickenellaceae</taxon>
        <taxon>Rickenella</taxon>
    </lineage>
</organism>
<dbReference type="Gene3D" id="2.30.110.10">
    <property type="entry name" value="Electron Transport, Fmn-binding Protein, Chain A"/>
    <property type="match status" value="1"/>
</dbReference>
<dbReference type="STRING" id="50990.A0A4Y7QBK7"/>
<evidence type="ECO:0000313" key="2">
    <source>
        <dbReference type="EMBL" id="TDL24239.1"/>
    </source>
</evidence>
<name>A0A4Y7QBK7_9AGAM</name>
<protein>
    <recommendedName>
        <fullName evidence="1">General stress protein FMN-binding split barrel domain-containing protein</fullName>
    </recommendedName>
</protein>
<dbReference type="VEuPathDB" id="FungiDB:BD410DRAFT_786348"/>
<dbReference type="InterPro" id="IPR052917">
    <property type="entry name" value="Stress-Dev_Protein"/>
</dbReference>
<dbReference type="PANTHER" id="PTHR34818:SF1">
    <property type="entry name" value="PROTEIN BLI-3"/>
    <property type="match status" value="1"/>
</dbReference>
<proteinExistence type="predicted"/>
<keyword evidence="3" id="KW-1185">Reference proteome</keyword>
<sequence length="202" mass="22345">MSDVKDLDPVTAKETNNDITPQAKIDGLKEIIKTVKMAMLTTRSSDGHMHSRAMAPCDPHSNTQLTLTFIGNNATHKFDDIEKDSHVNVSFYDEKSTNWASFSGIATISQDREKIKAHWTRLTSAWFGDLNDGVHKGDHNDPRVSIIEVVPEEIRYWVSTQNVVTKTANIAASALTGKVSAPGELRTITKSEIQLTEGLHTT</sequence>
<dbReference type="Proteomes" id="UP000294933">
    <property type="component" value="Unassembled WGS sequence"/>
</dbReference>
<dbReference type="Pfam" id="PF16242">
    <property type="entry name" value="Pyrid_ox_like"/>
    <property type="match status" value="1"/>
</dbReference>
<dbReference type="InterPro" id="IPR038725">
    <property type="entry name" value="YdaG_split_barrel_FMN-bd"/>
</dbReference>
<gene>
    <name evidence="2" type="ORF">BD410DRAFT_786348</name>
</gene>
<dbReference type="SUPFAM" id="SSF50475">
    <property type="entry name" value="FMN-binding split barrel"/>
    <property type="match status" value="1"/>
</dbReference>
<accession>A0A4Y7QBK7</accession>